<evidence type="ECO:0000313" key="2">
    <source>
        <dbReference type="Proteomes" id="UP000831181"/>
    </source>
</evidence>
<proteinExistence type="predicted"/>
<name>A0A976RS26_9LACO</name>
<sequence length="49" mass="5632">MTLIATMVLLLLTTLLLFQITAMNAEIRTNHSIIRDYQERGATLKNQQK</sequence>
<gene>
    <name evidence="1" type="ORF">MOO44_07835</name>
</gene>
<dbReference type="KEGG" id="lbe:MOO44_07835"/>
<reference evidence="1" key="1">
    <citation type="journal article" date="2022" name="Int. J. Syst. Evol. Microbiol.">
        <title>Apilactobacillus apisilvae sp. nov., Nicolia spurrieriana gen. nov. sp. nov., Bombilactobacillus folatiphilus sp. nov. and Bombilactobacillus thymidiniphilus sp. nov., four new lactic acid bacterial isolates from stingless bees Tetragonula carbonaria and Austroplebeia australis.</title>
        <authorList>
            <person name="Oliphant S.A."/>
            <person name="Watson-Haigh N.S."/>
            <person name="Sumby K.M."/>
            <person name="Gardner J."/>
            <person name="Groom S."/>
            <person name="Jiranek V."/>
        </authorList>
    </citation>
    <scope>NUCLEOTIDE SEQUENCE</scope>
    <source>
        <strain evidence="1">SGEP1_A5</strain>
    </source>
</reference>
<organism evidence="1 2">
    <name type="scientific">Nicoliella spurrieriana</name>
    <dbReference type="NCBI Taxonomy" id="2925830"/>
    <lineage>
        <taxon>Bacteria</taxon>
        <taxon>Bacillati</taxon>
        <taxon>Bacillota</taxon>
        <taxon>Bacilli</taxon>
        <taxon>Lactobacillales</taxon>
        <taxon>Lactobacillaceae</taxon>
        <taxon>Nicoliella</taxon>
    </lineage>
</organism>
<evidence type="ECO:0000313" key="1">
    <source>
        <dbReference type="EMBL" id="UQS86768.1"/>
    </source>
</evidence>
<dbReference type="RefSeq" id="WP_260116571.1">
    <property type="nucleotide sequence ID" value="NZ_CP093361.1"/>
</dbReference>
<keyword evidence="2" id="KW-1185">Reference proteome</keyword>
<dbReference type="Proteomes" id="UP000831181">
    <property type="component" value="Chromosome"/>
</dbReference>
<dbReference type="AlphaFoldDB" id="A0A976RS26"/>
<protein>
    <submittedName>
        <fullName evidence="1">Uncharacterized protein</fullName>
    </submittedName>
</protein>
<accession>A0A976RS26</accession>
<dbReference type="EMBL" id="CP093361">
    <property type="protein sequence ID" value="UQS86768.1"/>
    <property type="molecule type" value="Genomic_DNA"/>
</dbReference>